<name>A0A0A9GBR5_ARUDO</name>
<evidence type="ECO:0000313" key="1">
    <source>
        <dbReference type="EMBL" id="JAE20899.1"/>
    </source>
</evidence>
<protein>
    <submittedName>
        <fullName evidence="1">Uncharacterized protein</fullName>
    </submittedName>
</protein>
<dbReference type="EMBL" id="GBRH01176997">
    <property type="protein sequence ID" value="JAE20899.1"/>
    <property type="molecule type" value="Transcribed_RNA"/>
</dbReference>
<reference evidence="1" key="1">
    <citation type="submission" date="2014-09" db="EMBL/GenBank/DDBJ databases">
        <authorList>
            <person name="Magalhaes I.L.F."/>
            <person name="Oliveira U."/>
            <person name="Santos F.R."/>
            <person name="Vidigal T.H.D.A."/>
            <person name="Brescovit A.D."/>
            <person name="Santos A.J."/>
        </authorList>
    </citation>
    <scope>NUCLEOTIDE SEQUENCE</scope>
    <source>
        <tissue evidence="1">Shoot tissue taken approximately 20 cm above the soil surface</tissue>
    </source>
</reference>
<dbReference type="AlphaFoldDB" id="A0A0A9GBR5"/>
<reference evidence="1" key="2">
    <citation type="journal article" date="2015" name="Data Brief">
        <title>Shoot transcriptome of the giant reed, Arundo donax.</title>
        <authorList>
            <person name="Barrero R.A."/>
            <person name="Guerrero F.D."/>
            <person name="Moolhuijzen P."/>
            <person name="Goolsby J.A."/>
            <person name="Tidwell J."/>
            <person name="Bellgard S.E."/>
            <person name="Bellgard M.I."/>
        </authorList>
    </citation>
    <scope>NUCLEOTIDE SEQUENCE</scope>
    <source>
        <tissue evidence="1">Shoot tissue taken approximately 20 cm above the soil surface</tissue>
    </source>
</reference>
<organism evidence="1">
    <name type="scientific">Arundo donax</name>
    <name type="common">Giant reed</name>
    <name type="synonym">Donax arundinaceus</name>
    <dbReference type="NCBI Taxonomy" id="35708"/>
    <lineage>
        <taxon>Eukaryota</taxon>
        <taxon>Viridiplantae</taxon>
        <taxon>Streptophyta</taxon>
        <taxon>Embryophyta</taxon>
        <taxon>Tracheophyta</taxon>
        <taxon>Spermatophyta</taxon>
        <taxon>Magnoliopsida</taxon>
        <taxon>Liliopsida</taxon>
        <taxon>Poales</taxon>
        <taxon>Poaceae</taxon>
        <taxon>PACMAD clade</taxon>
        <taxon>Arundinoideae</taxon>
        <taxon>Arundineae</taxon>
        <taxon>Arundo</taxon>
    </lineage>
</organism>
<accession>A0A0A9GBR5</accession>
<proteinExistence type="predicted"/>
<sequence length="65" mass="7421">MGEINRSELEHRMSKININTNLQQNRRDLQHISTTLIDFVLAGSTVQLATKLIYFTLAVHLDIAI</sequence>